<accession>A0A5D0CVJ4</accession>
<feature type="region of interest" description="Disordered" evidence="1">
    <location>
        <begin position="188"/>
        <end position="214"/>
    </location>
</feature>
<dbReference type="OrthoDB" id="2375554at2"/>
<keyword evidence="2" id="KW-0472">Membrane</keyword>
<comment type="caution">
    <text evidence="3">The sequence shown here is derived from an EMBL/GenBank/DDBJ whole genome shotgun (WGS) entry which is preliminary data.</text>
</comment>
<gene>
    <name evidence="3" type="primary">spoIIIAF</name>
    <name evidence="3" type="ORF">FRY98_11060</name>
</gene>
<feature type="transmembrane region" description="Helical" evidence="2">
    <location>
        <begin position="7"/>
        <end position="27"/>
    </location>
</feature>
<organism evidence="3 4">
    <name type="scientific">Paenibacillus faecis</name>
    <dbReference type="NCBI Taxonomy" id="862114"/>
    <lineage>
        <taxon>Bacteria</taxon>
        <taxon>Bacillati</taxon>
        <taxon>Bacillota</taxon>
        <taxon>Bacilli</taxon>
        <taxon>Bacillales</taxon>
        <taxon>Paenibacillaceae</taxon>
        <taxon>Paenibacillus</taxon>
    </lineage>
</organism>
<dbReference type="InterPro" id="IPR014245">
    <property type="entry name" value="Spore_III_AF"/>
</dbReference>
<reference evidence="3 4" key="1">
    <citation type="submission" date="2019-08" db="EMBL/GenBank/DDBJ databases">
        <title>Genome sequencing of Paenibacillus faecis DSM 23593(T).</title>
        <authorList>
            <person name="Kook J.-K."/>
            <person name="Park S.-N."/>
            <person name="Lim Y.K."/>
        </authorList>
    </citation>
    <scope>NUCLEOTIDE SEQUENCE [LARGE SCALE GENOMIC DNA]</scope>
    <source>
        <strain evidence="3 4">DSM 23593</strain>
    </source>
</reference>
<evidence type="ECO:0000313" key="4">
    <source>
        <dbReference type="Proteomes" id="UP000325218"/>
    </source>
</evidence>
<keyword evidence="2" id="KW-0812">Transmembrane</keyword>
<dbReference type="Pfam" id="PF09581">
    <property type="entry name" value="Spore_III_AF"/>
    <property type="match status" value="1"/>
</dbReference>
<keyword evidence="4" id="KW-1185">Reference proteome</keyword>
<dbReference type="NCBIfam" id="TIGR02896">
    <property type="entry name" value="spore_III_AF"/>
    <property type="match status" value="1"/>
</dbReference>
<protein>
    <submittedName>
        <fullName evidence="3">Stage III sporulation protein AF</fullName>
    </submittedName>
</protein>
<proteinExistence type="predicted"/>
<dbReference type="EMBL" id="VSDO01000002">
    <property type="protein sequence ID" value="TYA13204.1"/>
    <property type="molecule type" value="Genomic_DNA"/>
</dbReference>
<keyword evidence="2" id="KW-1133">Transmembrane helix</keyword>
<name>A0A5D0CVJ4_9BACL</name>
<sequence length="246" mass="27281">MTFIGEWLKEIILVVLIAVFIELLLPNRAMERYVKFVVSLLILLTLLSPLMRLFSTDASEKIESAFMDNWGGLEERGAQTATDSILAQGELLRKRREAEALQWAGEEAARQMKRQIEQETGTSVERVVVNIREGKPSSEGKPVGEAEGPVIQTVQVVMRTGETPAVEAGQKKRIAVEPVEKVRVDDVEVSAKAGPEEESDGRASEVMADTEEVNPDVTKRIEALLLREWGVPRESVTVRKGEQVSS</sequence>
<evidence type="ECO:0000313" key="3">
    <source>
        <dbReference type="EMBL" id="TYA13204.1"/>
    </source>
</evidence>
<evidence type="ECO:0000256" key="1">
    <source>
        <dbReference type="SAM" id="MobiDB-lite"/>
    </source>
</evidence>
<dbReference type="RefSeq" id="WP_148451800.1">
    <property type="nucleotide sequence ID" value="NZ_VSDO01000002.1"/>
</dbReference>
<dbReference type="AlphaFoldDB" id="A0A5D0CVJ4"/>
<feature type="transmembrane region" description="Helical" evidence="2">
    <location>
        <begin position="33"/>
        <end position="54"/>
    </location>
</feature>
<evidence type="ECO:0000256" key="2">
    <source>
        <dbReference type="SAM" id="Phobius"/>
    </source>
</evidence>
<dbReference type="Proteomes" id="UP000325218">
    <property type="component" value="Unassembled WGS sequence"/>
</dbReference>